<dbReference type="EMBL" id="MFBA01000006">
    <property type="protein sequence ID" value="OGD86025.1"/>
    <property type="molecule type" value="Genomic_DNA"/>
</dbReference>
<proteinExistence type="predicted"/>
<dbReference type="Proteomes" id="UP000177069">
    <property type="component" value="Unassembled WGS sequence"/>
</dbReference>
<organism evidence="1 2">
    <name type="scientific">Candidatus Curtissbacteria bacterium RIFCSPHIGHO2_01_FULL_41_13</name>
    <dbReference type="NCBI Taxonomy" id="1797745"/>
    <lineage>
        <taxon>Bacteria</taxon>
        <taxon>Candidatus Curtissiibacteriota</taxon>
    </lineage>
</organism>
<reference evidence="1 2" key="1">
    <citation type="journal article" date="2016" name="Nat. Commun.">
        <title>Thousands of microbial genomes shed light on interconnected biogeochemical processes in an aquifer system.</title>
        <authorList>
            <person name="Anantharaman K."/>
            <person name="Brown C.T."/>
            <person name="Hug L.A."/>
            <person name="Sharon I."/>
            <person name="Castelle C.J."/>
            <person name="Probst A.J."/>
            <person name="Thomas B.C."/>
            <person name="Singh A."/>
            <person name="Wilkins M.J."/>
            <person name="Karaoz U."/>
            <person name="Brodie E.L."/>
            <person name="Williams K.H."/>
            <person name="Hubbard S.S."/>
            <person name="Banfield J.F."/>
        </authorList>
    </citation>
    <scope>NUCLEOTIDE SEQUENCE [LARGE SCALE GENOMIC DNA]</scope>
</reference>
<accession>A0A1F5G2G6</accession>
<evidence type="ECO:0000313" key="2">
    <source>
        <dbReference type="Proteomes" id="UP000177069"/>
    </source>
</evidence>
<protein>
    <submittedName>
        <fullName evidence="1">Uncharacterized protein</fullName>
    </submittedName>
</protein>
<dbReference type="AlphaFoldDB" id="A0A1F5G2G6"/>
<comment type="caution">
    <text evidence="1">The sequence shown here is derived from an EMBL/GenBank/DDBJ whole genome shotgun (WGS) entry which is preliminary data.</text>
</comment>
<evidence type="ECO:0000313" key="1">
    <source>
        <dbReference type="EMBL" id="OGD86025.1"/>
    </source>
</evidence>
<name>A0A1F5G2G6_9BACT</name>
<sequence>MYKPQQTARKSFVEAVYKLDEIFKDDGNIPAQKRFVQSIIERIITTGNKIDINYWLGEN</sequence>
<gene>
    <name evidence="1" type="ORF">A2696_04045</name>
</gene>